<dbReference type="Gene3D" id="3.40.50.300">
    <property type="entry name" value="P-loop containing nucleotide triphosphate hydrolases"/>
    <property type="match status" value="1"/>
</dbReference>
<feature type="domain" description="Primosomal protein N' 3' DNA-binding" evidence="13">
    <location>
        <begin position="5"/>
        <end position="95"/>
    </location>
</feature>
<dbReference type="GO" id="GO:0006270">
    <property type="term" value="P:DNA replication initiation"/>
    <property type="evidence" value="ECO:0007669"/>
    <property type="project" value="TreeGrafter"/>
</dbReference>
<evidence type="ECO:0000256" key="6">
    <source>
        <dbReference type="ARBA" id="ARBA00022806"/>
    </source>
</evidence>
<dbReference type="GO" id="GO:0005524">
    <property type="term" value="F:ATP binding"/>
    <property type="evidence" value="ECO:0007669"/>
    <property type="project" value="UniProtKB-UniRule"/>
</dbReference>
<dbReference type="InterPro" id="IPR041236">
    <property type="entry name" value="PriA_C"/>
</dbReference>
<dbReference type="PANTHER" id="PTHR30580">
    <property type="entry name" value="PRIMOSOMAL PROTEIN N"/>
    <property type="match status" value="1"/>
</dbReference>
<keyword evidence="6" id="KW-0347">Helicase</keyword>
<dbReference type="GO" id="GO:0003677">
    <property type="term" value="F:DNA binding"/>
    <property type="evidence" value="ECO:0007669"/>
    <property type="project" value="UniProtKB-UniRule"/>
</dbReference>
<dbReference type="SUPFAM" id="SSF52540">
    <property type="entry name" value="P-loop containing nucleoside triphosphate hydrolases"/>
    <property type="match status" value="1"/>
</dbReference>
<evidence type="ECO:0000256" key="10">
    <source>
        <dbReference type="ARBA" id="ARBA00023235"/>
    </source>
</evidence>
<dbReference type="InterPro" id="IPR042115">
    <property type="entry name" value="PriA_3primeBD_sf"/>
</dbReference>
<evidence type="ECO:0000313" key="16">
    <source>
        <dbReference type="EMBL" id="MBZ0158164.1"/>
    </source>
</evidence>
<dbReference type="HAMAP" id="MF_00983">
    <property type="entry name" value="PriA"/>
    <property type="match status" value="1"/>
</dbReference>
<dbReference type="GO" id="GO:0006269">
    <property type="term" value="P:DNA replication, synthesis of primer"/>
    <property type="evidence" value="ECO:0007669"/>
    <property type="project" value="UniProtKB-KW"/>
</dbReference>
<dbReference type="GO" id="GO:0016787">
    <property type="term" value="F:hydrolase activity"/>
    <property type="evidence" value="ECO:0007669"/>
    <property type="project" value="UniProtKB-KW"/>
</dbReference>
<keyword evidence="3 11" id="KW-0479">Metal-binding</keyword>
<sequence>MYADVVFPLKLPPLTYRVPPGMPPDLKGRIVKAPLRGGTAYGLVVDVYGEEKSAFRRELKELLSAHRMFATEQAILFVKWLSTYYITPMGLALKSSFFEEALAGEETRKRGRGKKNGGGEEAPLPENTGENPGVLAPPAADLHRFGLPGFDGAAAMVQDALNGGSYRSFLLPSPSVLFERLFLLDILRRGGDGLRGVLILVPEIGQIPSLESLLKPFVGERLCVLHSKLGKGKRVETIGRILSSKADVVLGTRSAVLSPLQSISLVMVMGEHSPSYKGEERFKYNGRDVAVMRGYLGNSCVLLSSPCPSIESVYNARIGKYTLLREGMQEEGGTGKGQGRVGKVHGEKRPVISIVAMKAEKKVSSPLSAELVKRAQGLIAGGERLLFLVNRKGYSLVRCIECGSTLRCGKCDASLVFHKGEGTVQCRYCGDTEPVPDICPKCGGAELAPLGAGTERIREELENLLSVDSLVMERKREARGGIQKKARVKATSVSPEAFSLDIETMPLIIGTAYAKRLGHSAPHEGAFGAAAFLNIDLILSQPDFRAYERAFQEVMQMAQMVRPGGSVYLQSYAPKSRILRLIRGYDFDGFYDFELAQRKALEYPPFAKMILMTVAAGEGREVEPLLEKAAAAGRTKEVEVLGPVEVPCPAKAGRRCFHLLIKAKERKALHEAAAEMLRKLESTKGLKVSIDVDPLRL</sequence>
<comment type="function">
    <text evidence="11">Initiates the restart of stalled replication forks, which reloads the replicative helicase on sites other than the origin of replication. Recognizes and binds to abandoned replication forks and remodels them to uncover a helicase loading site. Promotes assembly of the primosome at these replication forks.</text>
</comment>
<evidence type="ECO:0000259" key="15">
    <source>
        <dbReference type="Pfam" id="PF18319"/>
    </source>
</evidence>
<evidence type="ECO:0000256" key="1">
    <source>
        <dbReference type="ARBA" id="ARBA00022515"/>
    </source>
</evidence>
<dbReference type="EMBL" id="JAIOIV010000136">
    <property type="protein sequence ID" value="MBZ0158164.1"/>
    <property type="molecule type" value="Genomic_DNA"/>
</dbReference>
<evidence type="ECO:0000256" key="2">
    <source>
        <dbReference type="ARBA" id="ARBA00022705"/>
    </source>
</evidence>
<evidence type="ECO:0000256" key="4">
    <source>
        <dbReference type="ARBA" id="ARBA00022741"/>
    </source>
</evidence>
<proteinExistence type="inferred from homology"/>
<keyword evidence="8 11" id="KW-0067">ATP-binding</keyword>
<dbReference type="Pfam" id="PF18319">
    <property type="entry name" value="Zn_ribbon_PriA"/>
    <property type="match status" value="1"/>
</dbReference>
<evidence type="ECO:0000256" key="9">
    <source>
        <dbReference type="ARBA" id="ARBA00023125"/>
    </source>
</evidence>
<feature type="binding site" evidence="11">
    <location>
        <position position="426"/>
    </location>
    <ligand>
        <name>Zn(2+)</name>
        <dbReference type="ChEBI" id="CHEBI:29105"/>
        <label>2</label>
    </ligand>
</feature>
<dbReference type="InterPro" id="IPR041222">
    <property type="entry name" value="PriA_3primeBD"/>
</dbReference>
<keyword evidence="2 11" id="KW-0235">DNA replication</keyword>
<dbReference type="NCBIfam" id="TIGR00595">
    <property type="entry name" value="priA"/>
    <property type="match status" value="1"/>
</dbReference>
<keyword evidence="5" id="KW-0378">Hydrolase</keyword>
<keyword evidence="9 11" id="KW-0238">DNA-binding</keyword>
<comment type="caution">
    <text evidence="11">As this protein does not have any detectable helicase domains, it probably does not have helicase activity.</text>
</comment>
<dbReference type="PANTHER" id="PTHR30580:SF0">
    <property type="entry name" value="PRIMOSOMAL PROTEIN N"/>
    <property type="match status" value="1"/>
</dbReference>
<feature type="binding site" evidence="11">
    <location>
        <position position="442"/>
    </location>
    <ligand>
        <name>Zn(2+)</name>
        <dbReference type="ChEBI" id="CHEBI:29105"/>
        <label>1</label>
    </ligand>
</feature>
<comment type="caution">
    <text evidence="16">The sequence shown here is derived from an EMBL/GenBank/DDBJ whole genome shotgun (WGS) entry which is preliminary data.</text>
</comment>
<feature type="binding site" evidence="11">
    <location>
        <position position="399"/>
    </location>
    <ligand>
        <name>Zn(2+)</name>
        <dbReference type="ChEBI" id="CHEBI:29105"/>
        <label>1</label>
    </ligand>
</feature>
<evidence type="ECO:0000256" key="3">
    <source>
        <dbReference type="ARBA" id="ARBA00022723"/>
    </source>
</evidence>
<evidence type="ECO:0000259" key="13">
    <source>
        <dbReference type="Pfam" id="PF17764"/>
    </source>
</evidence>
<keyword evidence="7 11" id="KW-0862">Zinc</keyword>
<keyword evidence="10" id="KW-0413">Isomerase</keyword>
<evidence type="ECO:0000256" key="11">
    <source>
        <dbReference type="HAMAP-Rule" id="MF_00983"/>
    </source>
</evidence>
<evidence type="ECO:0000256" key="8">
    <source>
        <dbReference type="ARBA" id="ARBA00022840"/>
    </source>
</evidence>
<reference evidence="16" key="2">
    <citation type="submission" date="2021-08" db="EMBL/GenBank/DDBJ databases">
        <authorList>
            <person name="Dalcin Martins P."/>
        </authorList>
    </citation>
    <scope>NUCLEOTIDE SEQUENCE</scope>
    <source>
        <strain evidence="16">MAG_39</strain>
    </source>
</reference>
<protein>
    <recommendedName>
        <fullName evidence="11">Probable replication restart protein PriA</fullName>
    </recommendedName>
    <alternativeName>
        <fullName evidence="11">Putative ATP-dependent DNA helicase PriA</fullName>
    </alternativeName>
</protein>
<keyword evidence="4 11" id="KW-0547">Nucleotide-binding</keyword>
<dbReference type="GO" id="GO:0008270">
    <property type="term" value="F:zinc ion binding"/>
    <property type="evidence" value="ECO:0007669"/>
    <property type="project" value="UniProtKB-UniRule"/>
</dbReference>
<gene>
    <name evidence="11 16" type="primary">priA</name>
    <name evidence="16" type="ORF">K8I29_18360</name>
</gene>
<comment type="cofactor">
    <cofactor evidence="11">
        <name>Zn(2+)</name>
        <dbReference type="ChEBI" id="CHEBI:29105"/>
    </cofactor>
    <text evidence="11">Binds 2 zinc ions per subunit.</text>
</comment>
<comment type="subunit">
    <text evidence="11">Component of the replication restart primosome.</text>
</comment>
<dbReference type="AlphaFoldDB" id="A0A953M396"/>
<dbReference type="InterPro" id="IPR040498">
    <property type="entry name" value="PriA_CRR"/>
</dbReference>
<dbReference type="GO" id="GO:1990077">
    <property type="term" value="C:primosome complex"/>
    <property type="evidence" value="ECO:0007669"/>
    <property type="project" value="UniProtKB-UniRule"/>
</dbReference>
<dbReference type="Pfam" id="PF17764">
    <property type="entry name" value="PriA_3primeBD"/>
    <property type="match status" value="1"/>
</dbReference>
<feature type="binding site" evidence="11">
    <location>
        <position position="411"/>
    </location>
    <ligand>
        <name>Zn(2+)</name>
        <dbReference type="ChEBI" id="CHEBI:29105"/>
        <label>2</label>
    </ligand>
</feature>
<feature type="binding site" evidence="11">
    <location>
        <position position="439"/>
    </location>
    <ligand>
        <name>Zn(2+)</name>
        <dbReference type="ChEBI" id="CHEBI:29105"/>
        <label>1</label>
    </ligand>
</feature>
<dbReference type="Proteomes" id="UP000705867">
    <property type="component" value="Unassembled WGS sequence"/>
</dbReference>
<organism evidence="16 17">
    <name type="scientific">Candidatus Nitrobium versatile</name>
    <dbReference type="NCBI Taxonomy" id="2884831"/>
    <lineage>
        <taxon>Bacteria</taxon>
        <taxon>Pseudomonadati</taxon>
        <taxon>Nitrospirota</taxon>
        <taxon>Nitrospiria</taxon>
        <taxon>Nitrospirales</taxon>
        <taxon>Nitrospiraceae</taxon>
        <taxon>Candidatus Nitrobium</taxon>
    </lineage>
</organism>
<feature type="binding site" evidence="11">
    <location>
        <position position="402"/>
    </location>
    <ligand>
        <name>Zn(2+)</name>
        <dbReference type="ChEBI" id="CHEBI:29105"/>
        <label>1</label>
    </ligand>
</feature>
<feature type="domain" description="PriA DNA helicase Cys-rich region (CRR)" evidence="15">
    <location>
        <begin position="408"/>
        <end position="434"/>
    </location>
</feature>
<dbReference type="GO" id="GO:0006310">
    <property type="term" value="P:DNA recombination"/>
    <property type="evidence" value="ECO:0007669"/>
    <property type="project" value="InterPro"/>
</dbReference>
<evidence type="ECO:0000313" key="17">
    <source>
        <dbReference type="Proteomes" id="UP000705867"/>
    </source>
</evidence>
<feature type="binding site" evidence="11">
    <location>
        <position position="429"/>
    </location>
    <ligand>
        <name>Zn(2+)</name>
        <dbReference type="ChEBI" id="CHEBI:29105"/>
        <label>2</label>
    </ligand>
</feature>
<evidence type="ECO:0000256" key="5">
    <source>
        <dbReference type="ARBA" id="ARBA00022801"/>
    </source>
</evidence>
<accession>A0A953M396</accession>
<dbReference type="GO" id="GO:0043138">
    <property type="term" value="F:3'-5' DNA helicase activity"/>
    <property type="evidence" value="ECO:0007669"/>
    <property type="project" value="TreeGrafter"/>
</dbReference>
<keyword evidence="1 11" id="KW-0639">Primosome</keyword>
<evidence type="ECO:0000256" key="7">
    <source>
        <dbReference type="ARBA" id="ARBA00022833"/>
    </source>
</evidence>
<comment type="similarity">
    <text evidence="11">Belongs to the helicase family. PriA subfamily.</text>
</comment>
<feature type="domain" description="Primosomal protein N C-terminal" evidence="14">
    <location>
        <begin position="605"/>
        <end position="694"/>
    </location>
</feature>
<dbReference type="InterPro" id="IPR005259">
    <property type="entry name" value="PriA"/>
</dbReference>
<name>A0A953M396_9BACT</name>
<feature type="binding site" evidence="11">
    <location>
        <position position="408"/>
    </location>
    <ligand>
        <name>Zn(2+)</name>
        <dbReference type="ChEBI" id="CHEBI:29105"/>
        <label>2</label>
    </ligand>
</feature>
<evidence type="ECO:0000256" key="12">
    <source>
        <dbReference type="SAM" id="MobiDB-lite"/>
    </source>
</evidence>
<reference evidence="16" key="1">
    <citation type="journal article" date="2021" name="bioRxiv">
        <title>Unraveling nitrogen, sulfur and carbon metabolic pathways and microbial community transcriptional responses to substrate deprivation and toxicity stresses in a bioreactor mimicking anoxic brackish coastal sediment conditions.</title>
        <authorList>
            <person name="Martins P.D."/>
            <person name="Echeveste M.J."/>
            <person name="Arshad A."/>
            <person name="Kurth J."/>
            <person name="Ouboter H."/>
            <person name="Jetten M.S.M."/>
            <person name="Welte C.U."/>
        </authorList>
    </citation>
    <scope>NUCLEOTIDE SEQUENCE</scope>
    <source>
        <strain evidence="16">MAG_39</strain>
    </source>
</reference>
<dbReference type="GO" id="GO:0006302">
    <property type="term" value="P:double-strand break repair"/>
    <property type="evidence" value="ECO:0007669"/>
    <property type="project" value="InterPro"/>
</dbReference>
<dbReference type="Pfam" id="PF18074">
    <property type="entry name" value="PriA_C"/>
    <property type="match status" value="1"/>
</dbReference>
<dbReference type="Gene3D" id="3.40.1440.60">
    <property type="entry name" value="PriA, 3(prime) DNA-binding domain"/>
    <property type="match status" value="1"/>
</dbReference>
<feature type="region of interest" description="Disordered" evidence="12">
    <location>
        <begin position="106"/>
        <end position="133"/>
    </location>
</feature>
<dbReference type="InterPro" id="IPR027417">
    <property type="entry name" value="P-loop_NTPase"/>
</dbReference>
<evidence type="ECO:0000259" key="14">
    <source>
        <dbReference type="Pfam" id="PF18074"/>
    </source>
</evidence>